<dbReference type="Proteomes" id="UP000007394">
    <property type="component" value="Chromosome"/>
</dbReference>
<dbReference type="SUPFAM" id="SSF48371">
    <property type="entry name" value="ARM repeat"/>
    <property type="match status" value="1"/>
</dbReference>
<evidence type="ECO:0000313" key="1">
    <source>
        <dbReference type="EMBL" id="AFH47882.1"/>
    </source>
</evidence>
<reference evidence="1 2" key="1">
    <citation type="journal article" date="2012" name="Front. Microbiol.">
        <title>Complete genome of Ignavibacterium album, a metabolically versatile, flagellated, facultative anaerobe from the phylum Chlorobi.</title>
        <authorList>
            <person name="Liu Z."/>
            <person name="Frigaard N.-U."/>
            <person name="Vogl K."/>
            <person name="Iino T."/>
            <person name="Ohkuma M."/>
            <person name="Overmann J."/>
            <person name="Bryant D.A."/>
        </authorList>
    </citation>
    <scope>NUCLEOTIDE SEQUENCE [LARGE SCALE GENOMIC DNA]</scope>
    <source>
        <strain evidence="2">DSM 19864 / JCM 16511 / NBRC 101810 / Mat9-16</strain>
    </source>
</reference>
<name>I0AFX5_IGNAJ</name>
<dbReference type="InterPro" id="IPR016024">
    <property type="entry name" value="ARM-type_fold"/>
</dbReference>
<proteinExistence type="predicted"/>
<dbReference type="RefSeq" id="WP_014559042.1">
    <property type="nucleotide sequence ID" value="NC_017464.1"/>
</dbReference>
<dbReference type="OrthoDB" id="1524799at2"/>
<organism evidence="1 2">
    <name type="scientific">Ignavibacterium album (strain DSM 19864 / JCM 16511 / NBRC 101810 / Mat9-16)</name>
    <dbReference type="NCBI Taxonomy" id="945713"/>
    <lineage>
        <taxon>Bacteria</taxon>
        <taxon>Pseudomonadati</taxon>
        <taxon>Ignavibacteriota</taxon>
        <taxon>Ignavibacteria</taxon>
        <taxon>Ignavibacteriales</taxon>
        <taxon>Ignavibacteriaceae</taxon>
        <taxon>Ignavibacterium</taxon>
    </lineage>
</organism>
<dbReference type="InterPro" id="IPR011989">
    <property type="entry name" value="ARM-like"/>
</dbReference>
<gene>
    <name evidence="1" type="ordered locus">IALB_0170</name>
</gene>
<keyword evidence="1" id="KW-0456">Lyase</keyword>
<evidence type="ECO:0000313" key="2">
    <source>
        <dbReference type="Proteomes" id="UP000007394"/>
    </source>
</evidence>
<accession>I0AFX5</accession>
<protein>
    <submittedName>
        <fullName evidence="1">PBS lyase heat domain repeat-containing protein</fullName>
    </submittedName>
</protein>
<dbReference type="InterPro" id="IPR004155">
    <property type="entry name" value="PBS_lyase_HEAT"/>
</dbReference>
<dbReference type="GO" id="GO:0016829">
    <property type="term" value="F:lyase activity"/>
    <property type="evidence" value="ECO:0007669"/>
    <property type="project" value="UniProtKB-KW"/>
</dbReference>
<dbReference type="KEGG" id="ial:IALB_0170"/>
<dbReference type="SMART" id="SM00567">
    <property type="entry name" value="EZ_HEAT"/>
    <property type="match status" value="2"/>
</dbReference>
<sequence>MGIKNFNSEDVEIHSLLESLGSDDGQERKKAREALVSKGKGVIDYLMELLNHPKHIYRWEAVKTLEEIADPDSVPILIEALDDNKGDVRWIAAEALVKIGLPSIKPLLTILMEKTDSVFLLEGAHHVFFELKEKEMLPANFPVAQLLELLKNPEMNQSVKPLADKILNKFSFLP</sequence>
<dbReference type="EMBL" id="CP003418">
    <property type="protein sequence ID" value="AFH47882.1"/>
    <property type="molecule type" value="Genomic_DNA"/>
</dbReference>
<dbReference type="Pfam" id="PF13646">
    <property type="entry name" value="HEAT_2"/>
    <property type="match status" value="1"/>
</dbReference>
<dbReference type="STRING" id="945713.IALB_0170"/>
<keyword evidence="2" id="KW-1185">Reference proteome</keyword>
<dbReference type="eggNOG" id="COG1413">
    <property type="taxonomic scope" value="Bacteria"/>
</dbReference>
<dbReference type="AlphaFoldDB" id="I0AFX5"/>
<dbReference type="Gene3D" id="1.25.10.10">
    <property type="entry name" value="Leucine-rich Repeat Variant"/>
    <property type="match status" value="1"/>
</dbReference>
<dbReference type="HOGENOM" id="CLU_1538034_0_0_10"/>